<dbReference type="AlphaFoldDB" id="X1MRU6"/>
<feature type="non-terminal residue" evidence="1">
    <location>
        <position position="264"/>
    </location>
</feature>
<name>X1MRU6_9ZZZZ</name>
<accession>X1MRU6</accession>
<reference evidence="1" key="1">
    <citation type="journal article" date="2014" name="Front. Microbiol.">
        <title>High frequency of phylogenetically diverse reductive dehalogenase-homologous genes in deep subseafloor sedimentary metagenomes.</title>
        <authorList>
            <person name="Kawai M."/>
            <person name="Futagami T."/>
            <person name="Toyoda A."/>
            <person name="Takaki Y."/>
            <person name="Nishi S."/>
            <person name="Hori S."/>
            <person name="Arai W."/>
            <person name="Tsubouchi T."/>
            <person name="Morono Y."/>
            <person name="Uchiyama I."/>
            <person name="Ito T."/>
            <person name="Fujiyama A."/>
            <person name="Inagaki F."/>
            <person name="Takami H."/>
        </authorList>
    </citation>
    <scope>NUCLEOTIDE SEQUENCE</scope>
    <source>
        <strain evidence="1">Expedition CK06-06</strain>
    </source>
</reference>
<gene>
    <name evidence="1" type="ORF">S06H3_41879</name>
</gene>
<feature type="non-terminal residue" evidence="1">
    <location>
        <position position="1"/>
    </location>
</feature>
<sequence length="264" mass="27638">IGVDVTYDATIPDTVGTPTGPPDILYIDETAIGATWNSLNLSCYDPPLIYTPYAVGVTPDFATAPTKLMAVVTTMASLEDFGDATAEWAINEADPRGYSAKLHAGFAAGDWAEVVLTPPAGITLADMATISSGWSWWYYIVSAAGNRGTSLELHFESVGADPGYAEMTIMDDAYGAFPAGPVVIGSWTEQTIVSDTTTGLIFGTDTAGNPIAEFPVGVEGTIFALATHVIGVDGNAADWVLTEVRPALGWIGLGETIAYIDDVT</sequence>
<organism evidence="1">
    <name type="scientific">marine sediment metagenome</name>
    <dbReference type="NCBI Taxonomy" id="412755"/>
    <lineage>
        <taxon>unclassified sequences</taxon>
        <taxon>metagenomes</taxon>
        <taxon>ecological metagenomes</taxon>
    </lineage>
</organism>
<dbReference type="EMBL" id="BARV01025853">
    <property type="protein sequence ID" value="GAI34387.1"/>
    <property type="molecule type" value="Genomic_DNA"/>
</dbReference>
<proteinExistence type="predicted"/>
<evidence type="ECO:0000313" key="1">
    <source>
        <dbReference type="EMBL" id="GAI34387.1"/>
    </source>
</evidence>
<protein>
    <submittedName>
        <fullName evidence="1">Uncharacterized protein</fullName>
    </submittedName>
</protein>
<comment type="caution">
    <text evidence="1">The sequence shown here is derived from an EMBL/GenBank/DDBJ whole genome shotgun (WGS) entry which is preliminary data.</text>
</comment>